<dbReference type="InterPro" id="IPR013783">
    <property type="entry name" value="Ig-like_fold"/>
</dbReference>
<comment type="subcellular location">
    <subcellularLocation>
        <location evidence="1">Cell membrane</location>
    </subcellularLocation>
</comment>
<proteinExistence type="predicted"/>
<feature type="compositionally biased region" description="Polar residues" evidence="8">
    <location>
        <begin position="1093"/>
        <end position="1104"/>
    </location>
</feature>
<dbReference type="InterPro" id="IPR003961">
    <property type="entry name" value="FN3_dom"/>
</dbReference>
<dbReference type="PROSITE" id="PS50093">
    <property type="entry name" value="PKD"/>
    <property type="match status" value="1"/>
</dbReference>
<dbReference type="FunFam" id="2.60.40.10:FF:000258">
    <property type="entry name" value="Dyslexia-associated protein KIAA0319 homolog"/>
    <property type="match status" value="1"/>
</dbReference>
<evidence type="ECO:0000256" key="6">
    <source>
        <dbReference type="ARBA" id="ARBA00023136"/>
    </source>
</evidence>
<keyword evidence="12" id="KW-1185">Reference proteome</keyword>
<dbReference type="SUPFAM" id="SSF49299">
    <property type="entry name" value="PKD domain"/>
    <property type="match status" value="4"/>
</dbReference>
<evidence type="ECO:0000256" key="2">
    <source>
        <dbReference type="ARBA" id="ARBA00022475"/>
    </source>
</evidence>
<dbReference type="PANTHER" id="PTHR46182">
    <property type="entry name" value="FI19480P1"/>
    <property type="match status" value="1"/>
</dbReference>
<name>A0A7K6AIQ8_UPUEP</name>
<keyword evidence="2" id="KW-1003">Cell membrane</keyword>
<evidence type="ECO:0000256" key="3">
    <source>
        <dbReference type="ARBA" id="ARBA00022692"/>
    </source>
</evidence>
<dbReference type="CDD" id="cd00146">
    <property type="entry name" value="PKD"/>
    <property type="match status" value="4"/>
</dbReference>
<feature type="transmembrane region" description="Helical" evidence="9">
    <location>
        <begin position="997"/>
        <end position="1022"/>
    </location>
</feature>
<dbReference type="Gene3D" id="2.60.40.10">
    <property type="entry name" value="Immunoglobulins"/>
    <property type="match status" value="5"/>
</dbReference>
<evidence type="ECO:0000259" key="10">
    <source>
        <dbReference type="PROSITE" id="PS50093"/>
    </source>
</evidence>
<dbReference type="InterPro" id="IPR029865">
    <property type="entry name" value="KIAA0319-like"/>
</dbReference>
<feature type="region of interest" description="Disordered" evidence="8">
    <location>
        <begin position="1092"/>
        <end position="1116"/>
    </location>
</feature>
<dbReference type="EMBL" id="VZRI01001240">
    <property type="protein sequence ID" value="NWU89467.1"/>
    <property type="molecule type" value="Genomic_DNA"/>
</dbReference>
<dbReference type="InterPro" id="IPR000601">
    <property type="entry name" value="PKD_dom"/>
</dbReference>
<dbReference type="Pfam" id="PF22352">
    <property type="entry name" value="K319L-like_PKD"/>
    <property type="match status" value="5"/>
</dbReference>
<dbReference type="InterPro" id="IPR013980">
    <property type="entry name" value="MANSC_dom"/>
</dbReference>
<keyword evidence="3 9" id="KW-0812">Transmembrane</keyword>
<dbReference type="Pfam" id="PF23597">
    <property type="entry name" value="KIAA0319_N"/>
    <property type="match status" value="1"/>
</dbReference>
<dbReference type="GO" id="GO:0005886">
    <property type="term" value="C:plasma membrane"/>
    <property type="evidence" value="ECO:0007669"/>
    <property type="project" value="UniProtKB-SubCell"/>
</dbReference>
<feature type="compositionally biased region" description="Low complexity" evidence="8">
    <location>
        <begin position="223"/>
        <end position="233"/>
    </location>
</feature>
<protein>
    <submittedName>
        <fullName evidence="11">K319L protein</fullName>
    </submittedName>
</protein>
<feature type="compositionally biased region" description="Polar residues" evidence="8">
    <location>
        <begin position="337"/>
        <end position="356"/>
    </location>
</feature>
<dbReference type="GO" id="GO:0001764">
    <property type="term" value="P:neuron migration"/>
    <property type="evidence" value="ECO:0007669"/>
    <property type="project" value="TreeGrafter"/>
</dbReference>
<evidence type="ECO:0000256" key="8">
    <source>
        <dbReference type="SAM" id="MobiDB-lite"/>
    </source>
</evidence>
<feature type="compositionally biased region" description="Basic and acidic residues" evidence="8">
    <location>
        <begin position="305"/>
        <end position="321"/>
    </location>
</feature>
<evidence type="ECO:0000313" key="12">
    <source>
        <dbReference type="Proteomes" id="UP000544127"/>
    </source>
</evidence>
<keyword evidence="7" id="KW-0325">Glycoprotein</keyword>
<evidence type="ECO:0000313" key="11">
    <source>
        <dbReference type="EMBL" id="NWU89467.1"/>
    </source>
</evidence>
<dbReference type="SMART" id="SM00060">
    <property type="entry name" value="FN3"/>
    <property type="match status" value="3"/>
</dbReference>
<dbReference type="SMART" id="SM00089">
    <property type="entry name" value="PKD"/>
    <property type="match status" value="5"/>
</dbReference>
<dbReference type="Proteomes" id="UP000544127">
    <property type="component" value="Unassembled WGS sequence"/>
</dbReference>
<dbReference type="InterPro" id="IPR056502">
    <property type="entry name" value="KIAA0319-like_C"/>
</dbReference>
<dbReference type="FunFam" id="2.60.40.10:FF:000061">
    <property type="entry name" value="Dyslexia-associated protein KIAA0319 homolog"/>
    <property type="match status" value="2"/>
</dbReference>
<evidence type="ECO:0000256" key="7">
    <source>
        <dbReference type="ARBA" id="ARBA00023180"/>
    </source>
</evidence>
<accession>A0A7K6AIQ8</accession>
<feature type="region of interest" description="Disordered" evidence="8">
    <location>
        <begin position="297"/>
        <end position="362"/>
    </location>
</feature>
<dbReference type="OrthoDB" id="536372at2759"/>
<organism evidence="11 12">
    <name type="scientific">Upupa epops</name>
    <name type="common">Eurasian hoopoe</name>
    <dbReference type="NCBI Taxonomy" id="57439"/>
    <lineage>
        <taxon>Eukaryota</taxon>
        <taxon>Metazoa</taxon>
        <taxon>Chordata</taxon>
        <taxon>Craniata</taxon>
        <taxon>Vertebrata</taxon>
        <taxon>Euteleostomi</taxon>
        <taxon>Archelosauria</taxon>
        <taxon>Archosauria</taxon>
        <taxon>Dinosauria</taxon>
        <taxon>Saurischia</taxon>
        <taxon>Theropoda</taxon>
        <taxon>Coelurosauria</taxon>
        <taxon>Aves</taxon>
        <taxon>Neognathae</taxon>
        <taxon>Neoaves</taxon>
        <taxon>Telluraves</taxon>
        <taxon>Coraciimorphae</taxon>
        <taxon>Bucerotiformes</taxon>
        <taxon>Upupidae</taxon>
        <taxon>Upupa</taxon>
    </lineage>
</organism>
<evidence type="ECO:0000256" key="9">
    <source>
        <dbReference type="SAM" id="Phobius"/>
    </source>
</evidence>
<keyword evidence="5 9" id="KW-1133">Transmembrane helix</keyword>
<gene>
    <name evidence="11" type="ORF">UPUEPO_R03245</name>
</gene>
<feature type="compositionally biased region" description="Basic and acidic residues" evidence="8">
    <location>
        <begin position="201"/>
        <end position="221"/>
    </location>
</feature>
<dbReference type="FunFam" id="2.60.40.10:FF:000319">
    <property type="entry name" value="Dyslexia-associated protein KIAA0319 homolog"/>
    <property type="match status" value="1"/>
</dbReference>
<feature type="non-terminal residue" evidence="11">
    <location>
        <position position="1116"/>
    </location>
</feature>
<dbReference type="FunFam" id="2.60.40.10:FF:000257">
    <property type="entry name" value="Dyslexia-associated protein KIAA0319-like"/>
    <property type="match status" value="1"/>
</dbReference>
<dbReference type="Pfam" id="PF23620">
    <property type="entry name" value="KIAA0319"/>
    <property type="match status" value="1"/>
</dbReference>
<reference evidence="11 12" key="1">
    <citation type="submission" date="2019-09" db="EMBL/GenBank/DDBJ databases">
        <title>Bird 10,000 Genomes (B10K) Project - Family phase.</title>
        <authorList>
            <person name="Zhang G."/>
        </authorList>
    </citation>
    <scope>NUCLEOTIDE SEQUENCE [LARGE SCALE GENOMIC DNA]</scope>
    <source>
        <strain evidence="11">B10K-DU-012-37</strain>
    </source>
</reference>
<comment type="caution">
    <text evidence="11">The sequence shown here is derived from an EMBL/GenBank/DDBJ whole genome shotgun (WGS) entry which is preliminary data.</text>
</comment>
<evidence type="ECO:0000256" key="4">
    <source>
        <dbReference type="ARBA" id="ARBA00022737"/>
    </source>
</evidence>
<evidence type="ECO:0000256" key="1">
    <source>
        <dbReference type="ARBA" id="ARBA00004236"/>
    </source>
</evidence>
<feature type="domain" description="PKD" evidence="10">
    <location>
        <begin position="586"/>
        <end position="659"/>
    </location>
</feature>
<dbReference type="GO" id="GO:0005794">
    <property type="term" value="C:Golgi apparatus"/>
    <property type="evidence" value="ECO:0007669"/>
    <property type="project" value="TreeGrafter"/>
</dbReference>
<keyword evidence="6 9" id="KW-0472">Membrane</keyword>
<feature type="non-terminal residue" evidence="11">
    <location>
        <position position="1"/>
    </location>
</feature>
<sequence>MEKRLETKLSISARFLLRYCLGKPARELRSLQLLYLCACLCALCSSAGANWNRSKCQPGRILFGGRLRAWEGHRLQLLEGSHTVRSCQTSCCQSPSCDAFWFVESMCIQVNCSRPATCQADSAGFSDSLVVFLKKSKSTEHFLKLQTEGDVKTGLHEWRDGSVPVQREKRLRRSLQTRSSALDGVEPLRRDLTGSPSTEAAARESNSKPRNEAERLKDRVLRRLVAGRAAPAGQLKEKADSPDTQNPREQKPKSPFPPTSNNGNRSSHVDGLGLTQIHTGTSAPEASVLATFSSPAAQDLPATGKTEKARQPDDAAVRPHSSDSSPTASPVPPKSTARVQTATAAPSGAPSNGSVSTAQPHAAASTAATTAVMKELVVSAGDSVEVTLPKNEVQLNAFVLPEPPPGTPYSYEWELITHPKDYSGEMAGKRSRTLTLSKLTVGLYEFKVVVNGENAHGEGYVNVTVNPKPRVNQPPVAVVSPQFQKISLPTISTVIDGNQSTDDDKIVSYHWEELKGPLREEKVSSDTAILTLTNLVPGNYTFSLTVVDSDGASNSTTANLTVIEAMDYPPVANAGPNQVITLPQNSITLYGNQSTDDHSIVSYEWLLSPNSKGKVMEMQGVRTPVLQLSAMQEGDYTYQLIVTDSAGHQSTAEVTVIVQPENNKPPKADAGPDKELTLPVDSTTLDGSKSSDDQKIVSFLWEKTRGPDGVKLENANSSITTVTGLQVGTYEFTLTVKDERNLQSQSSVNVIVKEEINKPPVAKIAGNVVITLPTNTAELDGSKSSDDKGIVSYLWTRDEGSPAAGEVLNNSDHHPVLLLSNLVEGTYTFHLRVTDAKGESDVERTTVEVKPDPRKNNLVEIILDVNVSQLTERQKGMFIRQIGVLLGVLDSDITVQKIQPYTEQSTKMVFFVQNQPPHQIFKGREVAWTLKNELRKQQSDFLIFRALEINTVTCQLNCSEHGRCDSFTKRCVCDPFWMENFIRVQMGDGESNCEWSVLYVIIASFVIVVALGIFSWMVICCCKRRKGKPKRKSKYKILDATDQESLELKPNPKAGGRQKAQVLNTSLMHSESELDSDEAIFTWPDHEKGKLLRSQNGSLRNGQVTLKPKTQREEIL</sequence>
<dbReference type="InterPro" id="IPR022409">
    <property type="entry name" value="PKD/Chitinase_dom"/>
</dbReference>
<dbReference type="PANTHER" id="PTHR46182:SF3">
    <property type="entry name" value="DYSLEXIA-ASSOCIATED PROTEIN KIAA0319-LIKE PROTEIN"/>
    <property type="match status" value="1"/>
</dbReference>
<feature type="region of interest" description="Disordered" evidence="8">
    <location>
        <begin position="169"/>
        <end position="272"/>
    </location>
</feature>
<dbReference type="GO" id="GO:0031410">
    <property type="term" value="C:cytoplasmic vesicle"/>
    <property type="evidence" value="ECO:0007669"/>
    <property type="project" value="TreeGrafter"/>
</dbReference>
<feature type="compositionally biased region" description="Basic and acidic residues" evidence="8">
    <location>
        <begin position="235"/>
        <end position="252"/>
    </location>
</feature>
<keyword evidence="4" id="KW-0677">Repeat</keyword>
<dbReference type="AlphaFoldDB" id="A0A7K6AIQ8"/>
<evidence type="ECO:0000256" key="5">
    <source>
        <dbReference type="ARBA" id="ARBA00022989"/>
    </source>
</evidence>
<dbReference type="InterPro" id="IPR035986">
    <property type="entry name" value="PKD_dom_sf"/>
</dbReference>